<reference evidence="1 2" key="1">
    <citation type="journal article" date="2024" name="G3 (Bethesda)">
        <title>Genome assembly of Hibiscus sabdariffa L. provides insights into metabolisms of medicinal natural products.</title>
        <authorList>
            <person name="Kim T."/>
        </authorList>
    </citation>
    <scope>NUCLEOTIDE SEQUENCE [LARGE SCALE GENOMIC DNA]</scope>
    <source>
        <strain evidence="1">TK-2024</strain>
        <tissue evidence="1">Old leaves</tissue>
    </source>
</reference>
<keyword evidence="2" id="KW-1185">Reference proteome</keyword>
<accession>A0ABR2DII8</accession>
<gene>
    <name evidence="1" type="ORF">V6N12_043876</name>
</gene>
<comment type="caution">
    <text evidence="1">The sequence shown here is derived from an EMBL/GenBank/DDBJ whole genome shotgun (WGS) entry which is preliminary data.</text>
</comment>
<dbReference type="Proteomes" id="UP001472677">
    <property type="component" value="Unassembled WGS sequence"/>
</dbReference>
<organism evidence="1 2">
    <name type="scientific">Hibiscus sabdariffa</name>
    <name type="common">roselle</name>
    <dbReference type="NCBI Taxonomy" id="183260"/>
    <lineage>
        <taxon>Eukaryota</taxon>
        <taxon>Viridiplantae</taxon>
        <taxon>Streptophyta</taxon>
        <taxon>Embryophyta</taxon>
        <taxon>Tracheophyta</taxon>
        <taxon>Spermatophyta</taxon>
        <taxon>Magnoliopsida</taxon>
        <taxon>eudicotyledons</taxon>
        <taxon>Gunneridae</taxon>
        <taxon>Pentapetalae</taxon>
        <taxon>rosids</taxon>
        <taxon>malvids</taxon>
        <taxon>Malvales</taxon>
        <taxon>Malvaceae</taxon>
        <taxon>Malvoideae</taxon>
        <taxon>Hibiscus</taxon>
    </lineage>
</organism>
<name>A0ABR2DII8_9ROSI</name>
<evidence type="ECO:0000313" key="1">
    <source>
        <dbReference type="EMBL" id="KAK8537726.1"/>
    </source>
</evidence>
<sequence length="81" mass="8622">MVSPSFKAFKPKPAMANMFVSMCINLLYCITSTGNCSPRTGNEMPTSILVTTVLKTASSQVAKLGLATEERASIISIAPRP</sequence>
<evidence type="ECO:0000313" key="2">
    <source>
        <dbReference type="Proteomes" id="UP001472677"/>
    </source>
</evidence>
<proteinExistence type="predicted"/>
<dbReference type="EMBL" id="JBBPBM010000028">
    <property type="protein sequence ID" value="KAK8537726.1"/>
    <property type="molecule type" value="Genomic_DNA"/>
</dbReference>
<evidence type="ECO:0008006" key="3">
    <source>
        <dbReference type="Google" id="ProtNLM"/>
    </source>
</evidence>
<protein>
    <recommendedName>
        <fullName evidence="3">Secreted protein</fullName>
    </recommendedName>
</protein>